<sequence>MPLLEQLGLRVPVFQAPMAGVSTPQLAAEVSNAGGLGALGLGATKPEQARALIAEVRARTDRPFNVNLFVHPTPRADAEREARWLHWLTPVFVEYDETPPEKLSSPYTSFLDDPEMLALLLEVKPPVISFHFGLPPDASVMALKQTGAFLLATVTSPAEALAAEAAGMDAVIAQGVEAGGHRGMFDPHAPDDALGTLPLVRLLSRQCHGPVIAAGGIMDGAGLAAVLDLGAVAAQMGTAFLLCPETGLDEGYRKALMGPSAFHTRMVSLISGRPARGLSNRFTELAERPDVPPCPDYPIAYDAGKALARAARTHGEAGFGAYWAGQGAPLARALPAARLVREIQAEYTEILKRRARQMERKSLV</sequence>
<dbReference type="GO" id="GO:0000166">
    <property type="term" value="F:nucleotide binding"/>
    <property type="evidence" value="ECO:0007669"/>
    <property type="project" value="UniProtKB-KW"/>
</dbReference>
<evidence type="ECO:0000256" key="4">
    <source>
        <dbReference type="ARBA" id="ARBA00022630"/>
    </source>
</evidence>
<dbReference type="OrthoDB" id="9778912at2"/>
<keyword evidence="3" id="KW-0216">Detoxification</keyword>
<protein>
    <recommendedName>
        <fullName evidence="11">Nitronate monooxygenase</fullName>
    </recommendedName>
    <alternativeName>
        <fullName evidence="9">Propionate 3-nitronate monooxygenase</fullName>
    </alternativeName>
</protein>
<dbReference type="GO" id="GO:0051213">
    <property type="term" value="F:dioxygenase activity"/>
    <property type="evidence" value="ECO:0007669"/>
    <property type="project" value="UniProtKB-KW"/>
</dbReference>
<evidence type="ECO:0000256" key="10">
    <source>
        <dbReference type="ARBA" id="ARBA00049401"/>
    </source>
</evidence>
<keyword evidence="8" id="KW-0503">Monooxygenase</keyword>
<comment type="similarity">
    <text evidence="2">Belongs to the nitronate monooxygenase family. NMO class I subfamily.</text>
</comment>
<dbReference type="FunFam" id="3.20.20.70:FF:000154">
    <property type="entry name" value="Probable nitronate monooxygenase"/>
    <property type="match status" value="1"/>
</dbReference>
<evidence type="ECO:0000256" key="1">
    <source>
        <dbReference type="ARBA" id="ARBA00001917"/>
    </source>
</evidence>
<proteinExistence type="inferred from homology"/>
<dbReference type="RefSeq" id="WP_086652411.1">
    <property type="nucleotide sequence ID" value="NZ_JOPG01000001.1"/>
</dbReference>
<name>A0A1Y3GEG3_9PROT</name>
<evidence type="ECO:0000256" key="2">
    <source>
        <dbReference type="ARBA" id="ARBA00009881"/>
    </source>
</evidence>
<comment type="catalytic activity">
    <reaction evidence="10">
        <text>3 propionate 3-nitronate + 3 O2 + H2O = 3 3-oxopropanoate + 2 nitrate + nitrite + H2O2 + 3 H(+)</text>
        <dbReference type="Rhea" id="RHEA:57332"/>
        <dbReference type="ChEBI" id="CHEBI:15377"/>
        <dbReference type="ChEBI" id="CHEBI:15378"/>
        <dbReference type="ChEBI" id="CHEBI:15379"/>
        <dbReference type="ChEBI" id="CHEBI:16240"/>
        <dbReference type="ChEBI" id="CHEBI:16301"/>
        <dbReference type="ChEBI" id="CHEBI:17632"/>
        <dbReference type="ChEBI" id="CHEBI:33190"/>
        <dbReference type="ChEBI" id="CHEBI:136067"/>
    </reaction>
</comment>
<comment type="cofactor">
    <cofactor evidence="1">
        <name>FMN</name>
        <dbReference type="ChEBI" id="CHEBI:58210"/>
    </cofactor>
</comment>
<dbReference type="PANTHER" id="PTHR42747">
    <property type="entry name" value="NITRONATE MONOOXYGENASE-RELATED"/>
    <property type="match status" value="1"/>
</dbReference>
<evidence type="ECO:0000313" key="13">
    <source>
        <dbReference type="Proteomes" id="UP000242683"/>
    </source>
</evidence>
<keyword evidence="6" id="KW-0547">Nucleotide-binding</keyword>
<dbReference type="InterPro" id="IPR013785">
    <property type="entry name" value="Aldolase_TIM"/>
</dbReference>
<organism evidence="12 13">
    <name type="scientific">Acetobacter malorum</name>
    <dbReference type="NCBI Taxonomy" id="178901"/>
    <lineage>
        <taxon>Bacteria</taxon>
        <taxon>Pseudomonadati</taxon>
        <taxon>Pseudomonadota</taxon>
        <taxon>Alphaproteobacteria</taxon>
        <taxon>Acetobacterales</taxon>
        <taxon>Acetobacteraceae</taxon>
        <taxon>Acetobacter</taxon>
    </lineage>
</organism>
<reference evidence="13" key="1">
    <citation type="submission" date="2014-06" db="EMBL/GenBank/DDBJ databases">
        <authorList>
            <person name="Winans N.J."/>
            <person name="Newell P.D."/>
            <person name="Douglas A.E."/>
        </authorList>
    </citation>
    <scope>NUCLEOTIDE SEQUENCE [LARGE SCALE GENOMIC DNA]</scope>
    <source>
        <strain evidence="13">DsW_057</strain>
    </source>
</reference>
<dbReference type="CDD" id="cd04730">
    <property type="entry name" value="NPD_like"/>
    <property type="match status" value="1"/>
</dbReference>
<gene>
    <name evidence="12" type="ORF">HK23_00100</name>
</gene>
<dbReference type="SUPFAM" id="SSF51412">
    <property type="entry name" value="Inosine monophosphate dehydrogenase (IMPDH)"/>
    <property type="match status" value="1"/>
</dbReference>
<dbReference type="AlphaFoldDB" id="A0A1Y3GEG3"/>
<evidence type="ECO:0000256" key="7">
    <source>
        <dbReference type="ARBA" id="ARBA00023002"/>
    </source>
</evidence>
<keyword evidence="7" id="KW-0560">Oxidoreductase</keyword>
<dbReference type="InterPro" id="IPR004136">
    <property type="entry name" value="NMO"/>
</dbReference>
<evidence type="ECO:0000313" key="12">
    <source>
        <dbReference type="EMBL" id="OUJ07714.1"/>
    </source>
</evidence>
<accession>A0A1Y3GEG3</accession>
<keyword evidence="5" id="KW-0288">FMN</keyword>
<dbReference type="Gene3D" id="3.20.20.70">
    <property type="entry name" value="Aldolase class I"/>
    <property type="match status" value="1"/>
</dbReference>
<evidence type="ECO:0000256" key="9">
    <source>
        <dbReference type="ARBA" id="ARBA00031155"/>
    </source>
</evidence>
<dbReference type="PANTHER" id="PTHR42747:SF3">
    <property type="entry name" value="NITRONATE MONOOXYGENASE-RELATED"/>
    <property type="match status" value="1"/>
</dbReference>
<dbReference type="GO" id="GO:0018580">
    <property type="term" value="F:nitronate monooxygenase activity"/>
    <property type="evidence" value="ECO:0007669"/>
    <property type="project" value="InterPro"/>
</dbReference>
<evidence type="ECO:0000256" key="11">
    <source>
        <dbReference type="ARBA" id="ARBA00067136"/>
    </source>
</evidence>
<evidence type="ECO:0000256" key="6">
    <source>
        <dbReference type="ARBA" id="ARBA00022741"/>
    </source>
</evidence>
<dbReference type="Pfam" id="PF03060">
    <property type="entry name" value="NMO"/>
    <property type="match status" value="1"/>
</dbReference>
<dbReference type="Proteomes" id="UP000242683">
    <property type="component" value="Unassembled WGS sequence"/>
</dbReference>
<comment type="caution">
    <text evidence="12">The sequence shown here is derived from an EMBL/GenBank/DDBJ whole genome shotgun (WGS) entry which is preliminary data.</text>
</comment>
<keyword evidence="4" id="KW-0285">Flavoprotein</keyword>
<evidence type="ECO:0000256" key="8">
    <source>
        <dbReference type="ARBA" id="ARBA00023033"/>
    </source>
</evidence>
<evidence type="ECO:0000256" key="3">
    <source>
        <dbReference type="ARBA" id="ARBA00022575"/>
    </source>
</evidence>
<evidence type="ECO:0000256" key="5">
    <source>
        <dbReference type="ARBA" id="ARBA00022643"/>
    </source>
</evidence>
<dbReference type="GO" id="GO:0009636">
    <property type="term" value="P:response to toxic substance"/>
    <property type="evidence" value="ECO:0007669"/>
    <property type="project" value="UniProtKB-KW"/>
</dbReference>
<keyword evidence="12" id="KW-0223">Dioxygenase</keyword>
<dbReference type="EMBL" id="JOPG01000001">
    <property type="protein sequence ID" value="OUJ07714.1"/>
    <property type="molecule type" value="Genomic_DNA"/>
</dbReference>